<reference evidence="4" key="3">
    <citation type="submission" date="2018-01" db="EMBL/GenBank/DDBJ databases">
        <title>Raltonia solanacearum P824 infects blueberry.</title>
        <authorList>
            <person name="Bocsanczy A.M."/>
            <person name="Norman D.J."/>
        </authorList>
    </citation>
    <scope>NUCLEOTIDE SEQUENCE [LARGE SCALE GENOMIC DNA]</scope>
    <source>
        <strain evidence="4">P824</strain>
    </source>
</reference>
<evidence type="ECO:0000313" key="2">
    <source>
        <dbReference type="EMBL" id="CUV46839.1"/>
    </source>
</evidence>
<dbReference type="Proteomes" id="UP000262427">
    <property type="component" value="Chromosome CM"/>
</dbReference>
<organism evidence="2">
    <name type="scientific">Ralstonia solanacearum</name>
    <name type="common">Pseudomonas solanacearum</name>
    <dbReference type="NCBI Taxonomy" id="305"/>
    <lineage>
        <taxon>Bacteria</taxon>
        <taxon>Pseudomonadati</taxon>
        <taxon>Pseudomonadota</taxon>
        <taxon>Betaproteobacteria</taxon>
        <taxon>Burkholderiales</taxon>
        <taxon>Burkholderiaceae</taxon>
        <taxon>Ralstonia</taxon>
        <taxon>Ralstonia solanacearum species complex</taxon>
    </lineage>
</organism>
<evidence type="ECO:0000313" key="1">
    <source>
        <dbReference type="EMBL" id="AYA47240.1"/>
    </source>
</evidence>
<dbReference type="EMBL" id="CP025741">
    <property type="protein sequence ID" value="AYA47240.1"/>
    <property type="molecule type" value="Genomic_DNA"/>
</dbReference>
<accession>A0A0K1ZM79</accession>
<dbReference type="EMBL" id="LN899827">
    <property type="protein sequence ID" value="CUV46839.1"/>
    <property type="molecule type" value="Genomic_DNA"/>
</dbReference>
<evidence type="ECO:0000313" key="4">
    <source>
        <dbReference type="Proteomes" id="UP000262427"/>
    </source>
</evidence>
<gene>
    <name evidence="1" type="ORF">RSP824_12485</name>
    <name evidence="3" type="ORF">RUN215_v1_1220005</name>
    <name evidence="2" type="ORF">TO10_v1_700016</name>
</gene>
<dbReference type="EMBL" id="LN899820">
    <property type="protein sequence ID" value="CUV57232.1"/>
    <property type="molecule type" value="Genomic_DNA"/>
</dbReference>
<reference evidence="2" key="1">
    <citation type="submission" date="2015-10" db="EMBL/GenBank/DDBJ databases">
        <authorList>
            <person name="Gilbert D.G."/>
        </authorList>
    </citation>
    <scope>NUCLEOTIDE SEQUENCE</scope>
    <source>
        <strain evidence="2">Phyl III-seqv23</strain>
    </source>
</reference>
<name>A0A0K1ZM79_RALSL</name>
<reference evidence="1" key="2">
    <citation type="submission" date="2018-01" db="EMBL/GenBank/DDBJ databases">
        <title>Ralstonia pseudosolanacearum P824 infects blueberry.</title>
        <authorList>
            <person name="Bocsanczy A.M."/>
            <person name="Norman D.J."/>
        </authorList>
    </citation>
    <scope>NUCLEOTIDE SEQUENCE</scope>
    <source>
        <strain evidence="1">P824</strain>
    </source>
</reference>
<proteinExistence type="predicted"/>
<dbReference type="AlphaFoldDB" id="A0A0K1ZM79"/>
<sequence>MSLQTRIESLVLRLASEFKTIHDQVGTLARLSTTDKTSLVSAINELRAQFDKIASAALIDDANAAGTTTTFSASKITGLLDALKADLLGGADAAFDTLKELQEAILKDQSGIAALLAAVDRRVRFDAAQALTADEQAQARQNIGAVAAAAIGDPETDFVPVFEAALTGA</sequence>
<evidence type="ECO:0000313" key="3">
    <source>
        <dbReference type="EMBL" id="CUV57232.1"/>
    </source>
</evidence>
<dbReference type="PATRIC" id="fig|305.92.peg.2707"/>
<protein>
    <submittedName>
        <fullName evidence="2">Uncharacterized protein</fullName>
    </submittedName>
</protein>